<keyword evidence="2" id="KW-0444">Lipid biosynthesis</keyword>
<keyword evidence="6" id="KW-0560">Oxidoreductase</keyword>
<keyword evidence="4" id="KW-0521">NADP</keyword>
<dbReference type="Gene3D" id="3.90.180.10">
    <property type="entry name" value="Medium-chain alcohol dehydrogenases, catalytic domain"/>
    <property type="match status" value="1"/>
</dbReference>
<comment type="similarity">
    <text evidence="1">Belongs to the zinc-containing alcohol dehydrogenase family. Quinone oxidoreductase subfamily.</text>
</comment>
<gene>
    <name evidence="12" type="ORF">SAMN05444159_5674</name>
</gene>
<dbReference type="InterPro" id="IPR020843">
    <property type="entry name" value="ER"/>
</dbReference>
<dbReference type="EMBL" id="LT670844">
    <property type="protein sequence ID" value="SHL35055.1"/>
    <property type="molecule type" value="Genomic_DNA"/>
</dbReference>
<dbReference type="InterPro" id="IPR051034">
    <property type="entry name" value="Mito_Enoyl-ACP_Reductase"/>
</dbReference>
<dbReference type="AlphaFoldDB" id="A0A1M6ZXI2"/>
<evidence type="ECO:0000313" key="12">
    <source>
        <dbReference type="EMBL" id="SHL35055.1"/>
    </source>
</evidence>
<dbReference type="Gene3D" id="3.40.50.720">
    <property type="entry name" value="NAD(P)-binding Rossmann-like Domain"/>
    <property type="match status" value="1"/>
</dbReference>
<proteinExistence type="inferred from homology"/>
<organism evidence="12 13">
    <name type="scientific">Bradyrhizobium lablabi</name>
    <dbReference type="NCBI Taxonomy" id="722472"/>
    <lineage>
        <taxon>Bacteria</taxon>
        <taxon>Pseudomonadati</taxon>
        <taxon>Pseudomonadota</taxon>
        <taxon>Alphaproteobacteria</taxon>
        <taxon>Hyphomicrobiales</taxon>
        <taxon>Nitrobacteraceae</taxon>
        <taxon>Bradyrhizobium</taxon>
    </lineage>
</organism>
<evidence type="ECO:0000256" key="10">
    <source>
        <dbReference type="ARBA" id="ARBA00048843"/>
    </source>
</evidence>
<dbReference type="GO" id="GO:0141148">
    <property type="term" value="F:enoyl-[acyl-carrier-protein] reductase (NADPH) activity"/>
    <property type="evidence" value="ECO:0007669"/>
    <property type="project" value="UniProtKB-EC"/>
</dbReference>
<dbReference type="CDD" id="cd05282">
    <property type="entry name" value="ETR_like"/>
    <property type="match status" value="1"/>
</dbReference>
<dbReference type="PANTHER" id="PTHR43981">
    <property type="entry name" value="ENOYL-[ACYL-CARRIER-PROTEIN] REDUCTASE, MITOCHONDRIAL"/>
    <property type="match status" value="1"/>
</dbReference>
<accession>A0A1M6ZXI2</accession>
<keyword evidence="8" id="KW-0275">Fatty acid biosynthesis</keyword>
<dbReference type="InterPro" id="IPR011032">
    <property type="entry name" value="GroES-like_sf"/>
</dbReference>
<keyword evidence="3" id="KW-0276">Fatty acid metabolism</keyword>
<comment type="catalytic activity">
    <reaction evidence="10">
        <text>a 2,3-saturated acyl-[ACP] + NADP(+) = a (2E)-enoyl-[ACP] + NADPH + H(+)</text>
        <dbReference type="Rhea" id="RHEA:22564"/>
        <dbReference type="Rhea" id="RHEA-COMP:9925"/>
        <dbReference type="Rhea" id="RHEA-COMP:9926"/>
        <dbReference type="ChEBI" id="CHEBI:15378"/>
        <dbReference type="ChEBI" id="CHEBI:57783"/>
        <dbReference type="ChEBI" id="CHEBI:58349"/>
        <dbReference type="ChEBI" id="CHEBI:78784"/>
        <dbReference type="ChEBI" id="CHEBI:78785"/>
        <dbReference type="EC" id="1.3.1.104"/>
    </reaction>
</comment>
<evidence type="ECO:0000256" key="3">
    <source>
        <dbReference type="ARBA" id="ARBA00022832"/>
    </source>
</evidence>
<dbReference type="InterPro" id="IPR013154">
    <property type="entry name" value="ADH-like_N"/>
</dbReference>
<keyword evidence="7" id="KW-0443">Lipid metabolism</keyword>
<dbReference type="GO" id="GO:0006633">
    <property type="term" value="P:fatty acid biosynthetic process"/>
    <property type="evidence" value="ECO:0007669"/>
    <property type="project" value="UniProtKB-KW"/>
</dbReference>
<evidence type="ECO:0000256" key="9">
    <source>
        <dbReference type="ARBA" id="ARBA00038963"/>
    </source>
</evidence>
<evidence type="ECO:0000256" key="8">
    <source>
        <dbReference type="ARBA" id="ARBA00023160"/>
    </source>
</evidence>
<evidence type="ECO:0000256" key="7">
    <source>
        <dbReference type="ARBA" id="ARBA00023098"/>
    </source>
</evidence>
<evidence type="ECO:0000256" key="4">
    <source>
        <dbReference type="ARBA" id="ARBA00022857"/>
    </source>
</evidence>
<feature type="domain" description="Enoyl reductase (ER)" evidence="11">
    <location>
        <begin position="10"/>
        <end position="321"/>
    </location>
</feature>
<dbReference type="RefSeq" id="WP_079542962.1">
    <property type="nucleotide sequence ID" value="NZ_LT670844.1"/>
</dbReference>
<evidence type="ECO:0000256" key="2">
    <source>
        <dbReference type="ARBA" id="ARBA00022516"/>
    </source>
</evidence>
<dbReference type="SUPFAM" id="SSF51735">
    <property type="entry name" value="NAD(P)-binding Rossmann-fold domains"/>
    <property type="match status" value="1"/>
</dbReference>
<protein>
    <recommendedName>
        <fullName evidence="9">enoyl-[acyl-carrier-protein] reductase</fullName>
        <ecNumber evidence="9">1.3.1.104</ecNumber>
    </recommendedName>
</protein>
<dbReference type="Pfam" id="PF00107">
    <property type="entry name" value="ADH_zinc_N"/>
    <property type="match status" value="1"/>
</dbReference>
<evidence type="ECO:0000256" key="5">
    <source>
        <dbReference type="ARBA" id="ARBA00022946"/>
    </source>
</evidence>
<dbReference type="SUPFAM" id="SSF50129">
    <property type="entry name" value="GroES-like"/>
    <property type="match status" value="1"/>
</dbReference>
<keyword evidence="5" id="KW-0809">Transit peptide</keyword>
<dbReference type="InterPro" id="IPR013149">
    <property type="entry name" value="ADH-like_C"/>
</dbReference>
<evidence type="ECO:0000313" key="13">
    <source>
        <dbReference type="Proteomes" id="UP000189935"/>
    </source>
</evidence>
<dbReference type="EC" id="1.3.1.104" evidence="9"/>
<sequence>MQAIQIEAFGNPAEVLKVVEIPDVGAPAEGEVVIALEASPINMSDLLMISGRYGYRPKLPSVMGTEGVGRVIAVGAGVKHLKQGDRTLVPYPVPAWAERIKTDANRLRPLPNGDVHQLAMLGINPPTAYLMLTDFVTLPSGSWVIQNSANSGVGRALIPIAKSLGLKTVNVVRRDDVVAELKAIGGDVVLVDGPDLAKRVAAETGKAPIALAVDGVGDTSTSNLLGCLTEKGVHVFYSTISGKPSVVPATHFIFRDISMRGFWLANWFNIAKADQITEMYDRLTPLVASGAIHAPVAGTYRFADLAEAVAVASKNRGKALFTVG</sequence>
<dbReference type="SMART" id="SM00829">
    <property type="entry name" value="PKS_ER"/>
    <property type="match status" value="1"/>
</dbReference>
<evidence type="ECO:0000256" key="6">
    <source>
        <dbReference type="ARBA" id="ARBA00023002"/>
    </source>
</evidence>
<reference evidence="12 13" key="1">
    <citation type="submission" date="2016-11" db="EMBL/GenBank/DDBJ databases">
        <authorList>
            <person name="Jaros S."/>
            <person name="Januszkiewicz K."/>
            <person name="Wedrychowicz H."/>
        </authorList>
    </citation>
    <scope>NUCLEOTIDE SEQUENCE [LARGE SCALE GENOMIC DNA]</scope>
    <source>
        <strain evidence="12 13">GAS499</strain>
    </source>
</reference>
<evidence type="ECO:0000259" key="11">
    <source>
        <dbReference type="SMART" id="SM00829"/>
    </source>
</evidence>
<dbReference type="InterPro" id="IPR036291">
    <property type="entry name" value="NAD(P)-bd_dom_sf"/>
</dbReference>
<dbReference type="Proteomes" id="UP000189935">
    <property type="component" value="Chromosome I"/>
</dbReference>
<dbReference type="OrthoDB" id="9788224at2"/>
<evidence type="ECO:0000256" key="1">
    <source>
        <dbReference type="ARBA" id="ARBA00010371"/>
    </source>
</evidence>
<dbReference type="PANTHER" id="PTHR43981:SF2">
    <property type="entry name" value="ENOYL-[ACYL-CARRIER-PROTEIN] REDUCTASE, MITOCHONDRIAL"/>
    <property type="match status" value="1"/>
</dbReference>
<dbReference type="Pfam" id="PF08240">
    <property type="entry name" value="ADH_N"/>
    <property type="match status" value="1"/>
</dbReference>
<name>A0A1M6ZXI2_9BRAD</name>